<evidence type="ECO:0000259" key="3">
    <source>
        <dbReference type="Pfam" id="PF13359"/>
    </source>
</evidence>
<reference evidence="4" key="1">
    <citation type="journal article" date="2023" name="Insect Mol. Biol.">
        <title>Genome sequencing provides insights into the evolution of gene families encoding plant cell wall-degrading enzymes in longhorned beetles.</title>
        <authorList>
            <person name="Shin N.R."/>
            <person name="Okamura Y."/>
            <person name="Kirsch R."/>
            <person name="Pauchet Y."/>
        </authorList>
    </citation>
    <scope>NUCLEOTIDE SEQUENCE</scope>
    <source>
        <strain evidence="4">RBIC_L_NR</strain>
    </source>
</reference>
<evidence type="ECO:0000313" key="4">
    <source>
        <dbReference type="EMBL" id="KAJ8933554.1"/>
    </source>
</evidence>
<proteinExistence type="predicted"/>
<dbReference type="AlphaFoldDB" id="A0AAV8X4G9"/>
<name>A0AAV8X4G9_9CUCU</name>
<keyword evidence="5" id="KW-1185">Reference proteome</keyword>
<dbReference type="GO" id="GO:0046872">
    <property type="term" value="F:metal ion binding"/>
    <property type="evidence" value="ECO:0007669"/>
    <property type="project" value="UniProtKB-KW"/>
</dbReference>
<sequence>MQDIPNSGSTNYNYKGANSLVLMAMCDAYLRFTLVDIGAAGRQSNAGVLKHSAMGQMLQANQLNVPMPAKVGNMALFFHLLWLQMKHFH</sequence>
<evidence type="ECO:0000313" key="5">
    <source>
        <dbReference type="Proteomes" id="UP001162156"/>
    </source>
</evidence>
<keyword evidence="2" id="KW-0479">Metal-binding</keyword>
<dbReference type="EMBL" id="JANEYF010003848">
    <property type="protein sequence ID" value="KAJ8933554.1"/>
    <property type="molecule type" value="Genomic_DNA"/>
</dbReference>
<comment type="caution">
    <text evidence="4">The sequence shown here is derived from an EMBL/GenBank/DDBJ whole genome shotgun (WGS) entry which is preliminary data.</text>
</comment>
<dbReference type="InterPro" id="IPR027806">
    <property type="entry name" value="HARBI1_dom"/>
</dbReference>
<accession>A0AAV8X4G9</accession>
<evidence type="ECO:0000256" key="1">
    <source>
        <dbReference type="ARBA" id="ARBA00001968"/>
    </source>
</evidence>
<protein>
    <recommendedName>
        <fullName evidence="3">DDE Tnp4 domain-containing protein</fullName>
    </recommendedName>
</protein>
<gene>
    <name evidence="4" type="ORF">NQ314_013928</name>
</gene>
<dbReference type="Proteomes" id="UP001162156">
    <property type="component" value="Unassembled WGS sequence"/>
</dbReference>
<organism evidence="4 5">
    <name type="scientific">Rhamnusium bicolor</name>
    <dbReference type="NCBI Taxonomy" id="1586634"/>
    <lineage>
        <taxon>Eukaryota</taxon>
        <taxon>Metazoa</taxon>
        <taxon>Ecdysozoa</taxon>
        <taxon>Arthropoda</taxon>
        <taxon>Hexapoda</taxon>
        <taxon>Insecta</taxon>
        <taxon>Pterygota</taxon>
        <taxon>Neoptera</taxon>
        <taxon>Endopterygota</taxon>
        <taxon>Coleoptera</taxon>
        <taxon>Polyphaga</taxon>
        <taxon>Cucujiformia</taxon>
        <taxon>Chrysomeloidea</taxon>
        <taxon>Cerambycidae</taxon>
        <taxon>Lepturinae</taxon>
        <taxon>Rhagiini</taxon>
        <taxon>Rhamnusium</taxon>
    </lineage>
</organism>
<feature type="domain" description="DDE Tnp4" evidence="3">
    <location>
        <begin position="6"/>
        <end position="59"/>
    </location>
</feature>
<evidence type="ECO:0000256" key="2">
    <source>
        <dbReference type="ARBA" id="ARBA00022723"/>
    </source>
</evidence>
<dbReference type="Pfam" id="PF13359">
    <property type="entry name" value="DDE_Tnp_4"/>
    <property type="match status" value="1"/>
</dbReference>
<comment type="cofactor">
    <cofactor evidence="1">
        <name>a divalent metal cation</name>
        <dbReference type="ChEBI" id="CHEBI:60240"/>
    </cofactor>
</comment>